<reference evidence="3 4" key="1">
    <citation type="submission" date="2024-04" db="EMBL/GenBank/DDBJ databases">
        <authorList>
            <person name="Rising A."/>
            <person name="Reimegard J."/>
            <person name="Sonavane S."/>
            <person name="Akerstrom W."/>
            <person name="Nylinder S."/>
            <person name="Hedman E."/>
            <person name="Kallberg Y."/>
        </authorList>
    </citation>
    <scope>NUCLEOTIDE SEQUENCE [LARGE SCALE GENOMIC DNA]</scope>
</reference>
<organism evidence="3 4">
    <name type="scientific">Larinioides sclopetarius</name>
    <dbReference type="NCBI Taxonomy" id="280406"/>
    <lineage>
        <taxon>Eukaryota</taxon>
        <taxon>Metazoa</taxon>
        <taxon>Ecdysozoa</taxon>
        <taxon>Arthropoda</taxon>
        <taxon>Chelicerata</taxon>
        <taxon>Arachnida</taxon>
        <taxon>Araneae</taxon>
        <taxon>Araneomorphae</taxon>
        <taxon>Entelegynae</taxon>
        <taxon>Araneoidea</taxon>
        <taxon>Araneidae</taxon>
        <taxon>Larinioides</taxon>
    </lineage>
</organism>
<protein>
    <recommendedName>
        <fullName evidence="5">G domain-containing protein</fullName>
    </recommendedName>
</protein>
<evidence type="ECO:0000313" key="3">
    <source>
        <dbReference type="EMBL" id="CAL1300188.1"/>
    </source>
</evidence>
<dbReference type="Proteomes" id="UP001497382">
    <property type="component" value="Unassembled WGS sequence"/>
</dbReference>
<keyword evidence="4" id="KW-1185">Reference proteome</keyword>
<dbReference type="EMBL" id="CAXIEN010000540">
    <property type="protein sequence ID" value="CAL1300188.1"/>
    <property type="molecule type" value="Genomic_DNA"/>
</dbReference>
<dbReference type="CDD" id="cd00882">
    <property type="entry name" value="Ras_like_GTPase"/>
    <property type="match status" value="1"/>
</dbReference>
<feature type="compositionally biased region" description="Basic and acidic residues" evidence="2">
    <location>
        <begin position="912"/>
        <end position="923"/>
    </location>
</feature>
<accession>A0AAV2BV57</accession>
<evidence type="ECO:0000313" key="4">
    <source>
        <dbReference type="Proteomes" id="UP001497382"/>
    </source>
</evidence>
<feature type="compositionally biased region" description="Gly residues" evidence="2">
    <location>
        <begin position="895"/>
        <end position="910"/>
    </location>
</feature>
<evidence type="ECO:0000256" key="1">
    <source>
        <dbReference type="SAM" id="Coils"/>
    </source>
</evidence>
<evidence type="ECO:0008006" key="5">
    <source>
        <dbReference type="Google" id="ProtNLM"/>
    </source>
</evidence>
<name>A0AAV2BV57_9ARAC</name>
<comment type="caution">
    <text evidence="3">The sequence shown here is derived from an EMBL/GenBank/DDBJ whole genome shotgun (WGS) entry which is preliminary data.</text>
</comment>
<feature type="region of interest" description="Disordered" evidence="2">
    <location>
        <begin position="841"/>
        <end position="871"/>
    </location>
</feature>
<dbReference type="InterPro" id="IPR027417">
    <property type="entry name" value="P-loop_NTPase"/>
</dbReference>
<keyword evidence="1" id="KW-0175">Coiled coil</keyword>
<evidence type="ECO:0000256" key="2">
    <source>
        <dbReference type="SAM" id="MobiDB-lite"/>
    </source>
</evidence>
<feature type="coiled-coil region" evidence="1">
    <location>
        <begin position="383"/>
        <end position="410"/>
    </location>
</feature>
<dbReference type="Gene3D" id="3.40.50.300">
    <property type="entry name" value="P-loop containing nucleotide triphosphate hydrolases"/>
    <property type="match status" value="1"/>
</dbReference>
<gene>
    <name evidence="3" type="ORF">LARSCL_LOCUS21804</name>
</gene>
<feature type="region of interest" description="Disordered" evidence="2">
    <location>
        <begin position="894"/>
        <end position="923"/>
    </location>
</feature>
<sequence length="1713" mass="193591">MYHYISVLPLEQVPRLADSRAGYCFPLLGSVVGGGAPRRKNNNYIMALSLISRHGRGLNLPHKRDVSEQNAVEEKGDHLIKSTFELLEQGGKEIKLLDNHRNVILILGNTGSGKSTFTQWLAGDNTKLISKETTEGSDEYIIEDSNRISDTTLKSKTIFPELVVDAKTNSAFYDCPGFSDTQGTSHDIAETYFIKTVVDFSKSVKMIFVVNHFSVKKGADRQDFMKLLRHATDLVKEIEKFKNSIALVATKVDAYSRRGLIEDKNVIAAIADFFQEAKQYLLDESSTRPNLSKKEEIFYKNAVKFVEFLLEKENDEYTRIGIFRRPDGPGPVSEIQLLQNNKKTVERILHEKLVFTSKNNEDFGYTVSEKTKNDITDIVKEINKNLESSLNNIARNIQEYYRNLVELIRDKIRLLISEPYSSFEVNFSDAEAFKNTLNVGYIVTTNLMNKIKNLENPKELKVIIDKTITSLDIDIPKHEIVYIGKQGEYFDFLQTVSDKMLGSKPWDQLFQEVNKYLADSKTAILHDVRSAAENINNQLQINLNDIAKAIQEKYSERIKSLEIQKLPEKLSRDSRFISELVQEIEKGITVKKLVKSILYIADNLEVSLPKENLKIVENQGKHLRYLEILSNESLVKGGTAWLPPFKNTAKYFSESEKWYKFLEHLYNNLSEYAIQKDRQKYNVADLDDWGQQGKTQGISVTTYNFEKFLQKIESFNVPEYQTVKNLTATGFQINELNQVLSLTLKHRPTITCSENHIIAKGSIVILSEIMHNLISNSYTNNSCNNFDSNLSAGNYNLLKVFAFNRVFVDTDLSFSEKEVSVAIIAPKWEVIGSRSINLSGDVGPSPAKQKAKNGAHPGNNGSNGEPGRSGGSAESFFGIGDAFVDGAKLKIIANGGNGGPGQEGGDGCPGKNGEDAPIPKDGDPICDWSTRTLRGFRCALLDWESFDKFGFTEQYNYRIYGERGGKGGNGGDGGNGGKGGDLGNIFLLELSRPSKITKLASVGEEGAIGKGGAGRPGGKDGNNRLAKFTKKKDFLTCATPFAGECTYHTYWELRETEIRNSTGADGINGTDGRNGKNIEHPKAAKGIGSLSNIINEYKSFLRENINNRFHQISIFSFLNLLNSKNYVRKLYDIPALIEEFQSLEEQFHELGHQIDFSPFYLSLLERINAYAKDQKDIQIDSKKVLNYIYTATLGKIYYLRENSEKLLIINMRAYLDMVENNIKTLKDLQVISNKVDVINKYKENYKSGIEKKINEAQSLIEKQINPEMERINAEIDDQINSLIQETISLQKQSEKDYEKLAKKKKSLENAMAIKGIFNCLKIIGGVANLMGPYGQIAGTVINGVSSVAEPLALNKEKESINIPEGIETSLNALKDNIKAVRDKKIDHLEKLLKNSEEEIKKNSETMDDLTKKIEDIRGKLQKVRDKELDFKNVKVLETEFEESIRIKGLELKKIKGDKKIIDATEALEKIAQLFKFGSLFSEIYGKYKEDKEEMDTVTKSMENMSETIQMLKEYEKSIYDTIAPMLQNMENEMKDISAKLQSKSHVALDVTKWQVQKSLKDMKSQMQKLTEGRGVQNDLGRSIEKLDEAMTTLINVYDRMQSYQDQQNLANYIADISSVSANSINVKDQQLAKAINDLEYAIRGNLVLEQYKTAIDALRQWVFPFSDHYIEKSMLPSQLQMDTNIENLLQTAARQIEAIRQKLHMYDTSIIER</sequence>
<proteinExistence type="predicted"/>
<dbReference type="SUPFAM" id="SSF52540">
    <property type="entry name" value="P-loop containing nucleoside triphosphate hydrolases"/>
    <property type="match status" value="1"/>
</dbReference>
<feature type="coiled-coil region" evidence="1">
    <location>
        <begin position="1370"/>
        <end position="1426"/>
    </location>
</feature>